<dbReference type="SUPFAM" id="SSF81665">
    <property type="entry name" value="Calcium ATPase, transmembrane domain M"/>
    <property type="match status" value="1"/>
</dbReference>
<evidence type="ECO:0000256" key="9">
    <source>
        <dbReference type="ARBA" id="ARBA00022741"/>
    </source>
</evidence>
<evidence type="ECO:0000313" key="19">
    <source>
        <dbReference type="EMBL" id="SIT68649.1"/>
    </source>
</evidence>
<evidence type="ECO:0000256" key="7">
    <source>
        <dbReference type="ARBA" id="ARBA00022692"/>
    </source>
</evidence>
<dbReference type="STRING" id="233100.SAMN05216526_0902"/>
<keyword evidence="4" id="KW-0813">Transport</keyword>
<dbReference type="Pfam" id="PF12156">
    <property type="entry name" value="ATPase-cat_bd"/>
    <property type="match status" value="1"/>
</dbReference>
<feature type="transmembrane region" description="Helical" evidence="16">
    <location>
        <begin position="212"/>
        <end position="233"/>
    </location>
</feature>
<keyword evidence="14" id="KW-0406">Ion transport</keyword>
<dbReference type="GO" id="GO:0060003">
    <property type="term" value="P:copper ion export"/>
    <property type="evidence" value="ECO:0007669"/>
    <property type="project" value="UniProtKB-ARBA"/>
</dbReference>
<dbReference type="SFLD" id="SFLDF00027">
    <property type="entry name" value="p-type_atpase"/>
    <property type="match status" value="1"/>
</dbReference>
<gene>
    <name evidence="19" type="ORF">SAMN05216526_0902</name>
</gene>
<feature type="region of interest" description="Disordered" evidence="17">
    <location>
        <begin position="347"/>
        <end position="373"/>
    </location>
</feature>
<dbReference type="InterPro" id="IPR021993">
    <property type="entry name" value="ATPase-cat-bd"/>
</dbReference>
<dbReference type="Gene3D" id="3.40.1110.10">
    <property type="entry name" value="Calcium-transporting ATPase, cytoplasmic domain N"/>
    <property type="match status" value="1"/>
</dbReference>
<dbReference type="PRINTS" id="PR00943">
    <property type="entry name" value="CUATPASE"/>
</dbReference>
<feature type="domain" description="HMA" evidence="18">
    <location>
        <begin position="92"/>
        <end position="158"/>
    </location>
</feature>
<dbReference type="Pfam" id="PF00403">
    <property type="entry name" value="HMA"/>
    <property type="match status" value="1"/>
</dbReference>
<keyword evidence="11" id="KW-0460">Magnesium</keyword>
<keyword evidence="13 16" id="KW-1133">Transmembrane helix</keyword>
<evidence type="ECO:0000256" key="6">
    <source>
        <dbReference type="ARBA" id="ARBA00022553"/>
    </source>
</evidence>
<dbReference type="FunFam" id="3.30.70.100:FF:000005">
    <property type="entry name" value="Copper-exporting P-type ATPase A"/>
    <property type="match status" value="1"/>
</dbReference>
<evidence type="ECO:0000256" key="17">
    <source>
        <dbReference type="SAM" id="MobiDB-lite"/>
    </source>
</evidence>
<dbReference type="Gene3D" id="2.70.150.10">
    <property type="entry name" value="Calcium-transporting ATPase, cytoplasmic transduction domain A"/>
    <property type="match status" value="1"/>
</dbReference>
<dbReference type="SUPFAM" id="SSF81653">
    <property type="entry name" value="Calcium ATPase, transduction domain A"/>
    <property type="match status" value="1"/>
</dbReference>
<feature type="transmembrane region" description="Helical" evidence="16">
    <location>
        <begin position="180"/>
        <end position="200"/>
    </location>
</feature>
<evidence type="ECO:0000256" key="1">
    <source>
        <dbReference type="ARBA" id="ARBA00004651"/>
    </source>
</evidence>
<evidence type="ECO:0000256" key="13">
    <source>
        <dbReference type="ARBA" id="ARBA00022989"/>
    </source>
</evidence>
<dbReference type="InterPro" id="IPR044492">
    <property type="entry name" value="P_typ_ATPase_HD_dom"/>
</dbReference>
<keyword evidence="7 16" id="KW-0812">Transmembrane</keyword>
<evidence type="ECO:0000313" key="20">
    <source>
        <dbReference type="Proteomes" id="UP000223759"/>
    </source>
</evidence>
<dbReference type="Gene3D" id="3.40.50.1000">
    <property type="entry name" value="HAD superfamily/HAD-like"/>
    <property type="match status" value="1"/>
</dbReference>
<dbReference type="FunFam" id="2.70.150.10:FF:000020">
    <property type="entry name" value="Copper-exporting P-type ATPase A"/>
    <property type="match status" value="1"/>
</dbReference>
<dbReference type="InterPro" id="IPR008250">
    <property type="entry name" value="ATPase_P-typ_transduc_dom_A_sf"/>
</dbReference>
<evidence type="ECO:0000256" key="3">
    <source>
        <dbReference type="ARBA" id="ARBA00012517"/>
    </source>
</evidence>
<dbReference type="AlphaFoldDB" id="A0A1R3VUN3"/>
<dbReference type="Gene3D" id="3.30.70.100">
    <property type="match status" value="1"/>
</dbReference>
<dbReference type="PANTHER" id="PTHR43520:SF5">
    <property type="entry name" value="CATION-TRANSPORTING P-TYPE ATPASE-RELATED"/>
    <property type="match status" value="1"/>
</dbReference>
<keyword evidence="9 16" id="KW-0547">Nucleotide-binding</keyword>
<reference evidence="19 20" key="1">
    <citation type="submission" date="2017-01" db="EMBL/GenBank/DDBJ databases">
        <authorList>
            <person name="Mah S.A."/>
            <person name="Swanson W.J."/>
            <person name="Moy G.W."/>
            <person name="Vacquier V.D."/>
        </authorList>
    </citation>
    <scope>NUCLEOTIDE SEQUENCE [LARGE SCALE GENOMIC DNA]</scope>
    <source>
        <strain evidence="19 20">M9</strain>
    </source>
</reference>
<name>A0A1R3VUN3_9GAMM</name>
<dbReference type="NCBIfam" id="TIGR01525">
    <property type="entry name" value="ATPase-IB_hvy"/>
    <property type="match status" value="1"/>
</dbReference>
<dbReference type="InterPro" id="IPR006121">
    <property type="entry name" value="HMA_dom"/>
</dbReference>
<dbReference type="InterPro" id="IPR023298">
    <property type="entry name" value="ATPase_P-typ_TM_dom_sf"/>
</dbReference>
<dbReference type="SFLD" id="SFLDS00003">
    <property type="entry name" value="Haloacid_Dehalogenase"/>
    <property type="match status" value="1"/>
</dbReference>
<organism evidence="19 20">
    <name type="scientific">Ectothiorhodosinus mongolicus</name>
    <dbReference type="NCBI Taxonomy" id="233100"/>
    <lineage>
        <taxon>Bacteria</taxon>
        <taxon>Pseudomonadati</taxon>
        <taxon>Pseudomonadota</taxon>
        <taxon>Gammaproteobacteria</taxon>
        <taxon>Chromatiales</taxon>
        <taxon>Ectothiorhodospiraceae</taxon>
        <taxon>Ectothiorhodosinus</taxon>
    </lineage>
</organism>
<dbReference type="Pfam" id="PF00122">
    <property type="entry name" value="E1-E2_ATPase"/>
    <property type="match status" value="1"/>
</dbReference>
<dbReference type="GO" id="GO:0005886">
    <property type="term" value="C:plasma membrane"/>
    <property type="evidence" value="ECO:0007669"/>
    <property type="project" value="UniProtKB-SubCell"/>
</dbReference>
<keyword evidence="5 16" id="KW-1003">Cell membrane</keyword>
<keyword evidence="15 16" id="KW-0472">Membrane</keyword>
<evidence type="ECO:0000256" key="8">
    <source>
        <dbReference type="ARBA" id="ARBA00022723"/>
    </source>
</evidence>
<feature type="transmembrane region" description="Helical" evidence="16">
    <location>
        <begin position="273"/>
        <end position="292"/>
    </location>
</feature>
<dbReference type="PROSITE" id="PS00154">
    <property type="entry name" value="ATPASE_E1_E2"/>
    <property type="match status" value="1"/>
</dbReference>
<protein>
    <recommendedName>
        <fullName evidence="3">P-type Cu(+) transporter</fullName>
        <ecNumber evidence="3">7.2.2.8</ecNumber>
    </recommendedName>
</protein>
<dbReference type="InterPro" id="IPR036412">
    <property type="entry name" value="HAD-like_sf"/>
</dbReference>
<feature type="transmembrane region" description="Helical" evidence="16">
    <location>
        <begin position="245"/>
        <end position="267"/>
    </location>
</feature>
<dbReference type="GO" id="GO:0016887">
    <property type="term" value="F:ATP hydrolysis activity"/>
    <property type="evidence" value="ECO:0007669"/>
    <property type="project" value="InterPro"/>
</dbReference>
<keyword evidence="8 16" id="KW-0479">Metal-binding</keyword>
<keyword evidence="6" id="KW-0597">Phosphoprotein</keyword>
<dbReference type="InterPro" id="IPR059000">
    <property type="entry name" value="ATPase_P-type_domA"/>
</dbReference>
<feature type="transmembrane region" description="Helical" evidence="16">
    <location>
        <begin position="763"/>
        <end position="784"/>
    </location>
</feature>
<dbReference type="InterPro" id="IPR001757">
    <property type="entry name" value="P_typ_ATPase"/>
</dbReference>
<evidence type="ECO:0000256" key="5">
    <source>
        <dbReference type="ARBA" id="ARBA00022475"/>
    </source>
</evidence>
<dbReference type="Proteomes" id="UP000223759">
    <property type="component" value="Unassembled WGS sequence"/>
</dbReference>
<feature type="transmembrane region" description="Helical" evidence="16">
    <location>
        <begin position="454"/>
        <end position="478"/>
    </location>
</feature>
<dbReference type="NCBIfam" id="TIGR01511">
    <property type="entry name" value="ATPase-IB1_Cu"/>
    <property type="match status" value="1"/>
</dbReference>
<dbReference type="InterPro" id="IPR023299">
    <property type="entry name" value="ATPase_P-typ_cyto_dom_N"/>
</dbReference>
<evidence type="ECO:0000256" key="10">
    <source>
        <dbReference type="ARBA" id="ARBA00022840"/>
    </source>
</evidence>
<keyword evidence="12" id="KW-1278">Translocase</keyword>
<dbReference type="PANTHER" id="PTHR43520">
    <property type="entry name" value="ATP7, ISOFORM B"/>
    <property type="match status" value="1"/>
</dbReference>
<dbReference type="SUPFAM" id="SSF55008">
    <property type="entry name" value="HMA, heavy metal-associated domain"/>
    <property type="match status" value="1"/>
</dbReference>
<dbReference type="InterPro" id="IPR027256">
    <property type="entry name" value="P-typ_ATPase_IB"/>
</dbReference>
<dbReference type="SUPFAM" id="SSF56784">
    <property type="entry name" value="HAD-like"/>
    <property type="match status" value="1"/>
</dbReference>
<keyword evidence="20" id="KW-1185">Reference proteome</keyword>
<dbReference type="GO" id="GO:0005507">
    <property type="term" value="F:copper ion binding"/>
    <property type="evidence" value="ECO:0007669"/>
    <property type="project" value="TreeGrafter"/>
</dbReference>
<evidence type="ECO:0000256" key="2">
    <source>
        <dbReference type="ARBA" id="ARBA00006024"/>
    </source>
</evidence>
<evidence type="ECO:0000256" key="15">
    <source>
        <dbReference type="ARBA" id="ARBA00023136"/>
    </source>
</evidence>
<dbReference type="NCBIfam" id="TIGR01494">
    <property type="entry name" value="ATPase_P-type"/>
    <property type="match status" value="1"/>
</dbReference>
<accession>A0A1R3VUN3</accession>
<evidence type="ECO:0000256" key="14">
    <source>
        <dbReference type="ARBA" id="ARBA00023065"/>
    </source>
</evidence>
<dbReference type="CDD" id="cd00371">
    <property type="entry name" value="HMA"/>
    <property type="match status" value="1"/>
</dbReference>
<evidence type="ECO:0000256" key="11">
    <source>
        <dbReference type="ARBA" id="ARBA00022842"/>
    </source>
</evidence>
<dbReference type="GO" id="GO:0005524">
    <property type="term" value="F:ATP binding"/>
    <property type="evidence" value="ECO:0007669"/>
    <property type="project" value="UniProtKB-UniRule"/>
</dbReference>
<comment type="subcellular location">
    <subcellularLocation>
        <location evidence="1">Cell membrane</location>
        <topology evidence="1">Multi-pass membrane protein</topology>
    </subcellularLocation>
</comment>
<dbReference type="EMBL" id="FTPK01000002">
    <property type="protein sequence ID" value="SIT68649.1"/>
    <property type="molecule type" value="Genomic_DNA"/>
</dbReference>
<dbReference type="Pfam" id="PF00702">
    <property type="entry name" value="Hydrolase"/>
    <property type="match status" value="1"/>
</dbReference>
<comment type="similarity">
    <text evidence="2 16">Belongs to the cation transport ATPase (P-type) (TC 3.A.3) family. Type IB subfamily.</text>
</comment>
<dbReference type="GO" id="GO:0140581">
    <property type="term" value="F:P-type monovalent copper transporter activity"/>
    <property type="evidence" value="ECO:0007669"/>
    <property type="project" value="UniProtKB-EC"/>
</dbReference>
<dbReference type="OrthoDB" id="9814270at2"/>
<dbReference type="InterPro" id="IPR023214">
    <property type="entry name" value="HAD_sf"/>
</dbReference>
<dbReference type="SFLD" id="SFLDG00002">
    <property type="entry name" value="C1.7:_P-type_atpase_like"/>
    <property type="match status" value="1"/>
</dbReference>
<evidence type="ECO:0000259" key="18">
    <source>
        <dbReference type="PROSITE" id="PS50846"/>
    </source>
</evidence>
<sequence length="822" mass="88548">MSQSGCFHCGLPLPAKQSYIHEILGETRHFCCPGCQAVAKAISEAGLEDYYRHRTELPTRPADPLEALKQLQLYDAPQVQRSFVHVASDTLREASLMLEGITCAACVWLNERHVKALPGVQEFNVNYSTHRARLRWDDSQIHLSQVLAAITDIGYHAHPFDPGRQEAAYKRERNTALRRLVVAGLGTMQVMMLAVALWLGHDAPGQEHLMQVFRWVAMLVTLPVVFYSGLGFFTSAWRDLKKRQLGMDVPVALAIGSTFIASSWATVMGYSEHVYFESVCMFVFFLLTGRYLEMGARQRAGQATESLARLLPTIATRITPQGDEQVAVSELAIGDRLRVKPGEVVPADGKVESGQSSVDESLLSGESLPRRRGVGDALTGGTVNIESPLMMQVTRIGQDTVLSSIQRLLERAQNQRPRIARLAERGTGWFVLAVLLLAALAGGIWWFFIDPARAFWVVIAMLVVSCPCALALATPTAITASTGAMAKRGLLTTNGDALEALAQVTDVVFDKTGTLTRGQLSLVRVIPFAGQTQQQVLDWAAALEVASEHPMAKVFHQSQPKPADGLKAEPGRGVQGDIDGVSLRIGSPSFVGEHCGGCEQPIAKVRADYPAASLVALGSKQELLALFVLEDQLRSDSLATVQALQERGLKVHVFSGDASAAVGAVAQQVGVSQWQGGMSPSDKLAALQALQAQGAQVAMLGDGINDAPVLAAADVSIAMASGTQLAQASADMILYRNQLTEFTHGIARAQDTMHIIRQNIRWAIGYNGLAVPIAALGVITPWLAALGMSMSSLLVVANALRLKDDGDEPRNSATAPVIEEVH</sequence>
<dbReference type="InterPro" id="IPR036163">
    <property type="entry name" value="HMA_dom_sf"/>
</dbReference>
<dbReference type="GO" id="GO:0043682">
    <property type="term" value="F:P-type divalent copper transporter activity"/>
    <property type="evidence" value="ECO:0007669"/>
    <property type="project" value="TreeGrafter"/>
</dbReference>
<evidence type="ECO:0000256" key="12">
    <source>
        <dbReference type="ARBA" id="ARBA00022967"/>
    </source>
</evidence>
<dbReference type="InterPro" id="IPR018303">
    <property type="entry name" value="ATPase_P-typ_P_site"/>
</dbReference>
<dbReference type="CDD" id="cd02079">
    <property type="entry name" value="P-type_ATPase_HM"/>
    <property type="match status" value="1"/>
</dbReference>
<proteinExistence type="inferred from homology"/>
<dbReference type="GO" id="GO:0055070">
    <property type="term" value="P:copper ion homeostasis"/>
    <property type="evidence" value="ECO:0007669"/>
    <property type="project" value="TreeGrafter"/>
</dbReference>
<dbReference type="PRINTS" id="PR00119">
    <property type="entry name" value="CATATPASE"/>
</dbReference>
<dbReference type="EC" id="7.2.2.8" evidence="3"/>
<keyword evidence="10 16" id="KW-0067">ATP-binding</keyword>
<dbReference type="PROSITE" id="PS50846">
    <property type="entry name" value="HMA_2"/>
    <property type="match status" value="1"/>
</dbReference>
<dbReference type="RefSeq" id="WP_076755341.1">
    <property type="nucleotide sequence ID" value="NZ_CP023018.1"/>
</dbReference>
<evidence type="ECO:0000256" key="4">
    <source>
        <dbReference type="ARBA" id="ARBA00022448"/>
    </source>
</evidence>
<evidence type="ECO:0000256" key="16">
    <source>
        <dbReference type="RuleBase" id="RU362081"/>
    </source>
</evidence>
<feature type="transmembrane region" description="Helical" evidence="16">
    <location>
        <begin position="426"/>
        <end position="448"/>
    </location>
</feature>
<dbReference type="PROSITE" id="PS01229">
    <property type="entry name" value="COF_2"/>
    <property type="match status" value="1"/>
</dbReference>